<comment type="similarity">
    <text evidence="2 7">Belongs to the ExbD/TolR family.</text>
</comment>
<evidence type="ECO:0000256" key="7">
    <source>
        <dbReference type="RuleBase" id="RU003879"/>
    </source>
</evidence>
<evidence type="ECO:0000256" key="6">
    <source>
        <dbReference type="ARBA" id="ARBA00023136"/>
    </source>
</evidence>
<keyword evidence="3" id="KW-1003">Cell membrane</keyword>
<evidence type="ECO:0000313" key="10">
    <source>
        <dbReference type="Proteomes" id="UP000518300"/>
    </source>
</evidence>
<evidence type="ECO:0000256" key="4">
    <source>
        <dbReference type="ARBA" id="ARBA00022692"/>
    </source>
</evidence>
<evidence type="ECO:0000256" key="5">
    <source>
        <dbReference type="ARBA" id="ARBA00022989"/>
    </source>
</evidence>
<evidence type="ECO:0000313" key="9">
    <source>
        <dbReference type="EMBL" id="NMO20451.1"/>
    </source>
</evidence>
<comment type="caution">
    <text evidence="9">The sequence shown here is derived from an EMBL/GenBank/DDBJ whole genome shotgun (WGS) entry which is preliminary data.</text>
</comment>
<sequence length="161" mass="17327">MAGGMDTGQGGKGKKSLDVAINLTAFIDLMAVTISFLIMTAVWTQIGRLQVAQAGGPAMDQEQQEEQTKTVQLNLLITPTELRLSADQSTFDPIPLAKDAKGKTDLSKLVARFKELKAQIPDQQAITLQPEDKVRYEDLVRIIDECIGAGLPQVSVSAAMG</sequence>
<evidence type="ECO:0000256" key="8">
    <source>
        <dbReference type="SAM" id="Phobius"/>
    </source>
</evidence>
<keyword evidence="4 7" id="KW-0812">Transmembrane</keyword>
<dbReference type="GO" id="GO:0022857">
    <property type="term" value="F:transmembrane transporter activity"/>
    <property type="evidence" value="ECO:0007669"/>
    <property type="project" value="InterPro"/>
</dbReference>
<evidence type="ECO:0000256" key="1">
    <source>
        <dbReference type="ARBA" id="ARBA00004162"/>
    </source>
</evidence>
<comment type="subcellular location">
    <subcellularLocation>
        <location evidence="1">Cell membrane</location>
        <topology evidence="1">Single-pass membrane protein</topology>
    </subcellularLocation>
    <subcellularLocation>
        <location evidence="7">Cell membrane</location>
        <topology evidence="7">Single-pass type II membrane protein</topology>
    </subcellularLocation>
</comment>
<evidence type="ECO:0000256" key="3">
    <source>
        <dbReference type="ARBA" id="ARBA00022475"/>
    </source>
</evidence>
<dbReference type="Pfam" id="PF02472">
    <property type="entry name" value="ExbD"/>
    <property type="match status" value="1"/>
</dbReference>
<keyword evidence="7" id="KW-0653">Protein transport</keyword>
<dbReference type="AlphaFoldDB" id="A0A848LRY7"/>
<dbReference type="GO" id="GO:0005886">
    <property type="term" value="C:plasma membrane"/>
    <property type="evidence" value="ECO:0007669"/>
    <property type="project" value="UniProtKB-SubCell"/>
</dbReference>
<keyword evidence="6 8" id="KW-0472">Membrane</keyword>
<dbReference type="GO" id="GO:0015031">
    <property type="term" value="P:protein transport"/>
    <property type="evidence" value="ECO:0007669"/>
    <property type="project" value="UniProtKB-KW"/>
</dbReference>
<keyword evidence="7" id="KW-0813">Transport</keyword>
<gene>
    <name evidence="9" type="ORF">HG543_37165</name>
</gene>
<organism evidence="9 10">
    <name type="scientific">Pyxidicoccus fallax</name>
    <dbReference type="NCBI Taxonomy" id="394095"/>
    <lineage>
        <taxon>Bacteria</taxon>
        <taxon>Pseudomonadati</taxon>
        <taxon>Myxococcota</taxon>
        <taxon>Myxococcia</taxon>
        <taxon>Myxococcales</taxon>
        <taxon>Cystobacterineae</taxon>
        <taxon>Myxococcaceae</taxon>
        <taxon>Pyxidicoccus</taxon>
    </lineage>
</organism>
<dbReference type="Proteomes" id="UP000518300">
    <property type="component" value="Unassembled WGS sequence"/>
</dbReference>
<name>A0A848LRY7_9BACT</name>
<proteinExistence type="inferred from homology"/>
<protein>
    <submittedName>
        <fullName evidence="9">Biopolymer transporter ExbD</fullName>
    </submittedName>
</protein>
<feature type="transmembrane region" description="Helical" evidence="8">
    <location>
        <begin position="20"/>
        <end position="43"/>
    </location>
</feature>
<dbReference type="EMBL" id="JABBJJ010000245">
    <property type="protein sequence ID" value="NMO20451.1"/>
    <property type="molecule type" value="Genomic_DNA"/>
</dbReference>
<dbReference type="InterPro" id="IPR003400">
    <property type="entry name" value="ExbD"/>
</dbReference>
<reference evidence="9 10" key="1">
    <citation type="submission" date="2020-04" db="EMBL/GenBank/DDBJ databases">
        <title>Draft genome of Pyxidicoccus fallax type strain.</title>
        <authorList>
            <person name="Whitworth D.E."/>
        </authorList>
    </citation>
    <scope>NUCLEOTIDE SEQUENCE [LARGE SCALE GENOMIC DNA]</scope>
    <source>
        <strain evidence="9 10">DSM 14698</strain>
    </source>
</reference>
<accession>A0A848LRY7</accession>
<keyword evidence="5 8" id="KW-1133">Transmembrane helix</keyword>
<keyword evidence="10" id="KW-1185">Reference proteome</keyword>
<dbReference type="RefSeq" id="WP_169349667.1">
    <property type="nucleotide sequence ID" value="NZ_JABBJJ010000245.1"/>
</dbReference>
<evidence type="ECO:0000256" key="2">
    <source>
        <dbReference type="ARBA" id="ARBA00005811"/>
    </source>
</evidence>